<proteinExistence type="predicted"/>
<dbReference type="STRING" id="188872.SAMN03080602_00758"/>
<dbReference type="Pfam" id="PF01609">
    <property type="entry name" value="DDE_Tnp_1"/>
    <property type="match status" value="1"/>
</dbReference>
<dbReference type="InterPro" id="IPR032806">
    <property type="entry name" value="YbfD_N"/>
</dbReference>
<dbReference type="Pfam" id="PF13808">
    <property type="entry name" value="DDE_Tnp_1_assoc"/>
    <property type="match status" value="1"/>
</dbReference>
<dbReference type="PANTHER" id="PTHR30298">
    <property type="entry name" value="H REPEAT-ASSOCIATED PREDICTED TRANSPOSASE"/>
    <property type="match status" value="1"/>
</dbReference>
<dbReference type="GO" id="GO:0004803">
    <property type="term" value="F:transposase activity"/>
    <property type="evidence" value="ECO:0007669"/>
    <property type="project" value="InterPro"/>
</dbReference>
<accession>A0A1X7IF08</accession>
<evidence type="ECO:0000313" key="4">
    <source>
        <dbReference type="Proteomes" id="UP000193420"/>
    </source>
</evidence>
<feature type="domain" description="H repeat-associated protein N-terminal" evidence="2">
    <location>
        <begin position="12"/>
        <end position="97"/>
    </location>
</feature>
<sequence>MLLKTIHNFKSIFSKMDDPRSDINKLHRLDDILLIGIISVICAADTWKDMETYARAKEDFLRSFLDLPNGIPSDDTFNRVFSSIDPEQFESCFMGWVSGLADLTDGEVIPIDGKTLRGSRSNGKKSPFHMVSAWASDNNMVLGQVKVCEKSNEITAIPKLLELIAIKDCVITIDAMGCQEHIAKTNVGQGADYILAVKDNQKRLHRDIEDEFRFGKAIGTHIHDDLGHGRIETRSCSVINTFDFIENTDKWTKLKSIIKIESIREFKNSARSKETATRYYISSLENSAEAFQKMIRLHWGIENKLHWVLDVAFSEDASRKRAGNAAQNFSILSKIALNLLRQDKQTKQGLKGKRLKAAYDNNYMTKILGIKV</sequence>
<dbReference type="InterPro" id="IPR002559">
    <property type="entry name" value="Transposase_11"/>
</dbReference>
<evidence type="ECO:0000259" key="2">
    <source>
        <dbReference type="Pfam" id="PF13808"/>
    </source>
</evidence>
<dbReference type="GO" id="GO:0003677">
    <property type="term" value="F:DNA binding"/>
    <property type="evidence" value="ECO:0007669"/>
    <property type="project" value="InterPro"/>
</dbReference>
<dbReference type="Proteomes" id="UP000193420">
    <property type="component" value="Unassembled WGS sequence"/>
</dbReference>
<dbReference type="GO" id="GO:0006313">
    <property type="term" value="P:DNA transposition"/>
    <property type="evidence" value="ECO:0007669"/>
    <property type="project" value="InterPro"/>
</dbReference>
<evidence type="ECO:0000259" key="1">
    <source>
        <dbReference type="Pfam" id="PF01609"/>
    </source>
</evidence>
<reference evidence="4" key="1">
    <citation type="submission" date="2017-04" db="EMBL/GenBank/DDBJ databases">
        <authorList>
            <person name="Varghese N."/>
            <person name="Submissions S."/>
        </authorList>
    </citation>
    <scope>NUCLEOTIDE SEQUENCE [LARGE SCALE GENOMIC DNA]</scope>
    <source>
        <strain evidence="4">DSM 19835</strain>
    </source>
</reference>
<evidence type="ECO:0000313" key="3">
    <source>
        <dbReference type="EMBL" id="SMG13170.1"/>
    </source>
</evidence>
<protein>
    <submittedName>
        <fullName evidence="3">Predicted transposase YbfD/YdcC associated with H repeats</fullName>
    </submittedName>
</protein>
<feature type="domain" description="Transposase IS4-like" evidence="1">
    <location>
        <begin position="106"/>
        <end position="339"/>
    </location>
</feature>
<dbReference type="EMBL" id="FXAO01000001">
    <property type="protein sequence ID" value="SMG13170.1"/>
    <property type="molecule type" value="Genomic_DNA"/>
</dbReference>
<name>A0A1X7IF08_9FLAO</name>
<gene>
    <name evidence="3" type="ORF">SAMN03080602_00758</name>
</gene>
<dbReference type="PANTHER" id="PTHR30298:SF0">
    <property type="entry name" value="PROTEIN YBFL-RELATED"/>
    <property type="match status" value="1"/>
</dbReference>
<dbReference type="InterPro" id="IPR051698">
    <property type="entry name" value="Transposase_11-like"/>
</dbReference>
<dbReference type="InterPro" id="IPR047647">
    <property type="entry name" value="ISAs1_transpos"/>
</dbReference>
<dbReference type="NCBIfam" id="NF033564">
    <property type="entry name" value="transpos_ISAs1"/>
    <property type="match status" value="1"/>
</dbReference>
<organism evidence="3 4">
    <name type="scientific">Arenibacter troitsensis</name>
    <dbReference type="NCBI Taxonomy" id="188872"/>
    <lineage>
        <taxon>Bacteria</taxon>
        <taxon>Pseudomonadati</taxon>
        <taxon>Bacteroidota</taxon>
        <taxon>Flavobacteriia</taxon>
        <taxon>Flavobacteriales</taxon>
        <taxon>Flavobacteriaceae</taxon>
        <taxon>Arenibacter</taxon>
    </lineage>
</organism>
<keyword evidence="4" id="KW-1185">Reference proteome</keyword>
<dbReference type="AlphaFoldDB" id="A0A1X7IF08"/>